<dbReference type="RefSeq" id="WP_006283891.1">
    <property type="nucleotide sequence ID" value="NZ_BALG01000001.1"/>
</dbReference>
<dbReference type="AlphaFoldDB" id="M9LKS3"/>
<evidence type="ECO:0000313" key="2">
    <source>
        <dbReference type="Proteomes" id="UP000029453"/>
    </source>
</evidence>
<organism evidence="1 2">
    <name type="scientific">Paenibacillus popilliae ATCC 14706</name>
    <dbReference type="NCBI Taxonomy" id="1212764"/>
    <lineage>
        <taxon>Bacteria</taxon>
        <taxon>Bacillati</taxon>
        <taxon>Bacillota</taxon>
        <taxon>Bacilli</taxon>
        <taxon>Bacillales</taxon>
        <taxon>Paenibacillaceae</taxon>
        <taxon>Paenibacillus</taxon>
    </lineage>
</organism>
<proteinExistence type="predicted"/>
<gene>
    <name evidence="1" type="ORF">PPOP_0003</name>
</gene>
<accession>M9LKS3</accession>
<name>M9LKS3_PAEPP</name>
<dbReference type="Proteomes" id="UP000029453">
    <property type="component" value="Unassembled WGS sequence"/>
</dbReference>
<comment type="caution">
    <text evidence="1">The sequence shown here is derived from an EMBL/GenBank/DDBJ whole genome shotgun (WGS) entry which is preliminary data.</text>
</comment>
<sequence length="52" mass="5682">MEFKLDLQALENVSFEEVETIDMEGTLGATEGAASVGSAMPIFPYFWFTCSA</sequence>
<dbReference type="EMBL" id="BALG01000001">
    <property type="protein sequence ID" value="GAC40676.1"/>
    <property type="molecule type" value="Genomic_DNA"/>
</dbReference>
<reference evidence="1 2" key="1">
    <citation type="submission" date="2012-10" db="EMBL/GenBank/DDBJ databases">
        <title>Draft Genome Sequence of Paenibacillus popilliae ATCC 14706T.</title>
        <authorList>
            <person name="Iiyama K."/>
            <person name="Mori K."/>
            <person name="Mon H."/>
            <person name="Chieda Y."/>
            <person name="Lee J.M."/>
            <person name="Kusakabe T."/>
            <person name="Tashiro K."/>
            <person name="Asano S."/>
            <person name="Yasunaga-Aoki C."/>
            <person name="Shimizu S."/>
        </authorList>
    </citation>
    <scope>NUCLEOTIDE SEQUENCE [LARGE SCALE GENOMIC DNA]</scope>
    <source>
        <strain evidence="1 2">ATCC 14706</strain>
    </source>
</reference>
<protein>
    <submittedName>
        <fullName evidence="1">Uncharacterized protein</fullName>
    </submittedName>
</protein>
<keyword evidence="2" id="KW-1185">Reference proteome</keyword>
<evidence type="ECO:0000313" key="1">
    <source>
        <dbReference type="EMBL" id="GAC40676.1"/>
    </source>
</evidence>